<gene>
    <name evidence="1" type="ORF">IR015_28925</name>
</gene>
<dbReference type="EMBL" id="JADLKB010000129">
    <property type="protein sequence ID" value="MBF8739424.1"/>
    <property type="molecule type" value="Genomic_DNA"/>
</dbReference>
<dbReference type="RefSeq" id="WP_196183892.1">
    <property type="nucleotide sequence ID" value="NZ_JADLJW010000136.1"/>
</dbReference>
<name>A0AAW4C480_PSEPU</name>
<evidence type="ECO:0000313" key="2">
    <source>
        <dbReference type="Proteomes" id="UP000639504"/>
    </source>
</evidence>
<comment type="caution">
    <text evidence="1">The sequence shown here is derived from an EMBL/GenBank/DDBJ whole genome shotgun (WGS) entry which is preliminary data.</text>
</comment>
<protein>
    <submittedName>
        <fullName evidence="1">Uncharacterized protein</fullName>
    </submittedName>
</protein>
<dbReference type="AlphaFoldDB" id="A0AAW4C480"/>
<accession>A0AAW4C480</accession>
<organism evidence="1 2">
    <name type="scientific">Pseudomonas putida</name>
    <name type="common">Arthrobacter siderocapsulatus</name>
    <dbReference type="NCBI Taxonomy" id="303"/>
    <lineage>
        <taxon>Bacteria</taxon>
        <taxon>Pseudomonadati</taxon>
        <taxon>Pseudomonadota</taxon>
        <taxon>Gammaproteobacteria</taxon>
        <taxon>Pseudomonadales</taxon>
        <taxon>Pseudomonadaceae</taxon>
        <taxon>Pseudomonas</taxon>
    </lineage>
</organism>
<sequence length="76" mass="8664">HHLREILEPLRADDSIFLPTRVETLAGLGINLRYDDLGRLLSITDDFDQSLLTLEFEGNSQVQLHVHPGTEAHQQF</sequence>
<feature type="non-terminal residue" evidence="1">
    <location>
        <position position="76"/>
    </location>
</feature>
<feature type="non-terminal residue" evidence="1">
    <location>
        <position position="1"/>
    </location>
</feature>
<dbReference type="Proteomes" id="UP000639504">
    <property type="component" value="Unassembled WGS sequence"/>
</dbReference>
<reference evidence="1" key="1">
    <citation type="submission" date="2020-10" db="EMBL/GenBank/DDBJ databases">
        <title>Genome sequences of Pseudomonas isolates.</title>
        <authorList>
            <person name="Wessels L."/>
            <person name="Reich F."/>
            <person name="Hammerl J."/>
        </authorList>
    </citation>
    <scope>NUCLEOTIDE SEQUENCE</scope>
    <source>
        <strain evidence="1">20-MO00640-0</strain>
    </source>
</reference>
<proteinExistence type="predicted"/>
<evidence type="ECO:0000313" key="1">
    <source>
        <dbReference type="EMBL" id="MBF8739424.1"/>
    </source>
</evidence>